<keyword evidence="11" id="KW-1185">Reference proteome</keyword>
<name>A0ABS5RZG3_9HYPH</name>
<dbReference type="InterPro" id="IPR011010">
    <property type="entry name" value="DNA_brk_join_enz"/>
</dbReference>
<dbReference type="InterPro" id="IPR001631">
    <property type="entry name" value="TopoI"/>
</dbReference>
<feature type="domain" description="DNA topoisomerase I catalytic core eukaryotic-type" evidence="8">
    <location>
        <begin position="120"/>
        <end position="336"/>
    </location>
</feature>
<keyword evidence="6" id="KW-0413">Isomerase</keyword>
<dbReference type="InterPro" id="IPR035447">
    <property type="entry name" value="DNA_topo_I_N_sf"/>
</dbReference>
<dbReference type="Gene3D" id="1.10.132.120">
    <property type="match status" value="1"/>
</dbReference>
<comment type="caution">
    <text evidence="10">The sequence shown here is derived from an EMBL/GenBank/DDBJ whole genome shotgun (WGS) entry which is preliminary data.</text>
</comment>
<dbReference type="PROSITE" id="PS52038">
    <property type="entry name" value="TOPO_IB_2"/>
    <property type="match status" value="1"/>
</dbReference>
<reference evidence="10 11" key="1">
    <citation type="submission" date="2021-03" db="EMBL/GenBank/DDBJ databases">
        <title>Tianweitania aestuarii sp. nov., isolated from a tidal flat.</title>
        <authorList>
            <person name="Park S."/>
            <person name="Yoon J.-H."/>
        </authorList>
    </citation>
    <scope>NUCLEOTIDE SEQUENCE [LARGE SCALE GENOMIC DNA]</scope>
    <source>
        <strain evidence="10 11">BSSL-BM11</strain>
    </source>
</reference>
<evidence type="ECO:0000313" key="11">
    <source>
        <dbReference type="Proteomes" id="UP001297272"/>
    </source>
</evidence>
<accession>A0ABS5RZG3</accession>
<dbReference type="InterPro" id="IPR013500">
    <property type="entry name" value="TopoI_cat_euk"/>
</dbReference>
<proteinExistence type="inferred from homology"/>
<dbReference type="InterPro" id="IPR014711">
    <property type="entry name" value="TopoI_cat_a-hlx-sub_euk"/>
</dbReference>
<feature type="domain" description="DNA topoisomerase IB N-terminal" evidence="9">
    <location>
        <begin position="60"/>
        <end position="108"/>
    </location>
</feature>
<comment type="similarity">
    <text evidence="2">Belongs to the type IB topoisomerase family.</text>
</comment>
<dbReference type="EC" id="5.6.2.1" evidence="3"/>
<dbReference type="Gene3D" id="3.30.66.10">
    <property type="entry name" value="DNA topoisomerase I domain"/>
    <property type="match status" value="1"/>
</dbReference>
<evidence type="ECO:0000256" key="7">
    <source>
        <dbReference type="SAM" id="MobiDB-lite"/>
    </source>
</evidence>
<protein>
    <recommendedName>
        <fullName evidence="3">DNA topoisomerase</fullName>
        <ecNumber evidence="3">5.6.2.1</ecNumber>
    </recommendedName>
</protein>
<keyword evidence="5" id="KW-0238">DNA-binding</keyword>
<organism evidence="10 11">
    <name type="scientific">Tianweitania aestuarii</name>
    <dbReference type="NCBI Taxonomy" id="2814886"/>
    <lineage>
        <taxon>Bacteria</taxon>
        <taxon>Pseudomonadati</taxon>
        <taxon>Pseudomonadota</taxon>
        <taxon>Alphaproteobacteria</taxon>
        <taxon>Hyphomicrobiales</taxon>
        <taxon>Phyllobacteriaceae</taxon>
        <taxon>Tianweitania</taxon>
    </lineage>
</organism>
<gene>
    <name evidence="10" type="ORF">JYU29_16915</name>
</gene>
<dbReference type="Gene3D" id="3.90.15.10">
    <property type="entry name" value="Topoisomerase I, Chain A, domain 3"/>
    <property type="match status" value="1"/>
</dbReference>
<evidence type="ECO:0000256" key="6">
    <source>
        <dbReference type="ARBA" id="ARBA00023235"/>
    </source>
</evidence>
<evidence type="ECO:0000313" key="10">
    <source>
        <dbReference type="EMBL" id="MBS9722377.1"/>
    </source>
</evidence>
<evidence type="ECO:0000256" key="2">
    <source>
        <dbReference type="ARBA" id="ARBA00006645"/>
    </source>
</evidence>
<feature type="compositionally biased region" description="Polar residues" evidence="7">
    <location>
        <begin position="15"/>
        <end position="24"/>
    </location>
</feature>
<evidence type="ECO:0000256" key="1">
    <source>
        <dbReference type="ARBA" id="ARBA00000213"/>
    </source>
</evidence>
<dbReference type="Pfam" id="PF21338">
    <property type="entry name" value="Top1B_N_bact"/>
    <property type="match status" value="1"/>
</dbReference>
<keyword evidence="4" id="KW-0799">Topoisomerase</keyword>
<dbReference type="InterPro" id="IPR049331">
    <property type="entry name" value="Top1B_N_bact"/>
</dbReference>
<dbReference type="Proteomes" id="UP001297272">
    <property type="component" value="Unassembled WGS sequence"/>
</dbReference>
<evidence type="ECO:0000259" key="9">
    <source>
        <dbReference type="Pfam" id="PF21338"/>
    </source>
</evidence>
<evidence type="ECO:0000256" key="5">
    <source>
        <dbReference type="ARBA" id="ARBA00023125"/>
    </source>
</evidence>
<dbReference type="PRINTS" id="PR00416">
    <property type="entry name" value="EUTPISMRASEI"/>
</dbReference>
<sequence>MRVLDPNDNLDPIDETNSVPGESESTGDKLEAIVEVPKIPGLVYQTDEGPGITRIRAGTGFGYRDPDGKKITDMDVRDRIRMLAIPPAWENVWISPNPSGHIQATGRDVKGRKQYRYHPKWSEHRDEQKYSNLSNFADALPLLRMQVESDLRRRGLPFERVVASIVWLLDNTMIRVGNPAYARDNKSFGLTTLRDRHVKIEGSKLRFAFRGKSGKEWNLGLVDQRMAKIIRATQDLPGQSLFQYLDEDGNRHAIRSDEVNAYIREHTRGEFSARNFRTWGGTINAASIFKDTPLPETQRAAKIALNGVLDRVATRLGNTRAVCRRSYIHPRVIEGWSDGTLENELKEARRSWRKPVEGLDEEETTVKKWLASRQA</sequence>
<dbReference type="SUPFAM" id="SSF55869">
    <property type="entry name" value="DNA topoisomerase I domain"/>
    <property type="match status" value="1"/>
</dbReference>
<dbReference type="Pfam" id="PF01028">
    <property type="entry name" value="Topoisom_I"/>
    <property type="match status" value="1"/>
</dbReference>
<comment type="catalytic activity">
    <reaction evidence="1">
        <text>ATP-independent breakage of single-stranded DNA, followed by passage and rejoining.</text>
        <dbReference type="EC" id="5.6.2.1"/>
    </reaction>
</comment>
<evidence type="ECO:0000256" key="3">
    <source>
        <dbReference type="ARBA" id="ARBA00012891"/>
    </source>
</evidence>
<evidence type="ECO:0000256" key="4">
    <source>
        <dbReference type="ARBA" id="ARBA00023029"/>
    </source>
</evidence>
<evidence type="ECO:0000259" key="8">
    <source>
        <dbReference type="Pfam" id="PF01028"/>
    </source>
</evidence>
<feature type="region of interest" description="Disordered" evidence="7">
    <location>
        <begin position="1"/>
        <end position="28"/>
    </location>
</feature>
<dbReference type="SUPFAM" id="SSF56349">
    <property type="entry name" value="DNA breaking-rejoining enzymes"/>
    <property type="match status" value="1"/>
</dbReference>
<dbReference type="EMBL" id="JAFMNX010000005">
    <property type="protein sequence ID" value="MBS9722377.1"/>
    <property type="molecule type" value="Genomic_DNA"/>
</dbReference>